<organism evidence="2 3">
    <name type="scientific">Panagrellus redivivus</name>
    <name type="common">Microworm</name>
    <dbReference type="NCBI Taxonomy" id="6233"/>
    <lineage>
        <taxon>Eukaryota</taxon>
        <taxon>Metazoa</taxon>
        <taxon>Ecdysozoa</taxon>
        <taxon>Nematoda</taxon>
        <taxon>Chromadorea</taxon>
        <taxon>Rhabditida</taxon>
        <taxon>Tylenchina</taxon>
        <taxon>Panagrolaimomorpha</taxon>
        <taxon>Panagrolaimoidea</taxon>
        <taxon>Panagrolaimidae</taxon>
        <taxon>Panagrellus</taxon>
    </lineage>
</organism>
<dbReference type="Proteomes" id="UP000492821">
    <property type="component" value="Unassembled WGS sequence"/>
</dbReference>
<sequence length="166" mass="18556">MRLLAIAYFVAVICVVAGFHNKATSRVPENVNIRLPPDVLMLKLLIESRKGQDILSDASVRKFALKINKDEFLSKTNNPTFGNGLDAPLAVGFYELGADTKEPTDLQIDPISIARLVENFARNVRSFQRNDLPQLLSDALEHGKRSNYKLIGNELFLNFLKSLEIA</sequence>
<protein>
    <submittedName>
        <fullName evidence="3">Secreted RxLR effector peptide protein</fullName>
    </submittedName>
</protein>
<feature type="signal peptide" evidence="1">
    <location>
        <begin position="1"/>
        <end position="18"/>
    </location>
</feature>
<keyword evidence="2" id="KW-1185">Reference proteome</keyword>
<evidence type="ECO:0000256" key="1">
    <source>
        <dbReference type="SAM" id="SignalP"/>
    </source>
</evidence>
<reference evidence="2" key="1">
    <citation type="journal article" date="2013" name="Genetics">
        <title>The draft genome and transcriptome of Panagrellus redivivus are shaped by the harsh demands of a free-living lifestyle.</title>
        <authorList>
            <person name="Srinivasan J."/>
            <person name="Dillman A.R."/>
            <person name="Macchietto M.G."/>
            <person name="Heikkinen L."/>
            <person name="Lakso M."/>
            <person name="Fracchia K.M."/>
            <person name="Antoshechkin I."/>
            <person name="Mortazavi A."/>
            <person name="Wong G."/>
            <person name="Sternberg P.W."/>
        </authorList>
    </citation>
    <scope>NUCLEOTIDE SEQUENCE [LARGE SCALE GENOMIC DNA]</scope>
    <source>
        <strain evidence="2">MT8872</strain>
    </source>
</reference>
<accession>A0A7E4ZT79</accession>
<evidence type="ECO:0000313" key="3">
    <source>
        <dbReference type="WBParaSite" id="Pan_g1609.t1"/>
    </source>
</evidence>
<name>A0A7E4ZT79_PANRE</name>
<proteinExistence type="predicted"/>
<reference evidence="3" key="2">
    <citation type="submission" date="2020-10" db="UniProtKB">
        <authorList>
            <consortium name="WormBaseParasite"/>
        </authorList>
    </citation>
    <scope>IDENTIFICATION</scope>
</reference>
<evidence type="ECO:0000313" key="2">
    <source>
        <dbReference type="Proteomes" id="UP000492821"/>
    </source>
</evidence>
<keyword evidence="1" id="KW-0732">Signal</keyword>
<dbReference type="AlphaFoldDB" id="A0A7E4ZT79"/>
<dbReference type="WBParaSite" id="Pan_g1609.t1">
    <property type="protein sequence ID" value="Pan_g1609.t1"/>
    <property type="gene ID" value="Pan_g1609"/>
</dbReference>
<feature type="chain" id="PRO_5028933977" evidence="1">
    <location>
        <begin position="19"/>
        <end position="166"/>
    </location>
</feature>